<evidence type="ECO:0000256" key="1">
    <source>
        <dbReference type="ARBA" id="ARBA00004496"/>
    </source>
</evidence>
<evidence type="ECO:0000256" key="6">
    <source>
        <dbReference type="ARBA" id="ARBA00023186"/>
    </source>
</evidence>
<proteinExistence type="inferred from homology"/>
<dbReference type="EMBL" id="VDLX02000016">
    <property type="protein sequence ID" value="KAB8190393.1"/>
    <property type="molecule type" value="Genomic_DNA"/>
</dbReference>
<comment type="subcellular location">
    <subcellularLocation>
        <location evidence="1 10">Cytoplasm</location>
    </subcellularLocation>
</comment>
<dbReference type="GO" id="GO:0006457">
    <property type="term" value="P:protein folding"/>
    <property type="evidence" value="ECO:0007669"/>
    <property type="project" value="InterPro"/>
</dbReference>
<dbReference type="RefSeq" id="WP_139634869.1">
    <property type="nucleotide sequence ID" value="NZ_CP045572.1"/>
</dbReference>
<dbReference type="GO" id="GO:0051087">
    <property type="term" value="F:protein-folding chaperone binding"/>
    <property type="evidence" value="ECO:0007669"/>
    <property type="project" value="InterPro"/>
</dbReference>
<dbReference type="FunFam" id="2.30.22.10:FF:000001">
    <property type="entry name" value="Protein GrpE"/>
    <property type="match status" value="1"/>
</dbReference>
<feature type="region of interest" description="Disordered" evidence="13">
    <location>
        <begin position="1"/>
        <end position="51"/>
    </location>
</feature>
<evidence type="ECO:0000313" key="14">
    <source>
        <dbReference type="EMBL" id="KAB8190393.1"/>
    </source>
</evidence>
<dbReference type="PANTHER" id="PTHR21237">
    <property type="entry name" value="GRPE PROTEIN"/>
    <property type="match status" value="1"/>
</dbReference>
<dbReference type="InterPro" id="IPR013805">
    <property type="entry name" value="GrpE_CC"/>
</dbReference>
<dbReference type="PRINTS" id="PR00773">
    <property type="entry name" value="GRPEPROTEIN"/>
</dbReference>
<evidence type="ECO:0000256" key="3">
    <source>
        <dbReference type="ARBA" id="ARBA00011738"/>
    </source>
</evidence>
<dbReference type="Gene3D" id="3.90.20.20">
    <property type="match status" value="1"/>
</dbReference>
<name>A0A5C4VWE6_9ACTN</name>
<protein>
    <recommendedName>
        <fullName evidence="8 10">Protein GrpE</fullName>
    </recommendedName>
    <alternativeName>
        <fullName evidence="9 10">HSP-70 cofactor</fullName>
    </alternativeName>
</protein>
<dbReference type="Pfam" id="PF01025">
    <property type="entry name" value="GrpE"/>
    <property type="match status" value="1"/>
</dbReference>
<dbReference type="PANTHER" id="PTHR21237:SF23">
    <property type="entry name" value="GRPE PROTEIN HOMOLOG, MITOCHONDRIAL"/>
    <property type="match status" value="1"/>
</dbReference>
<feature type="compositionally biased region" description="Low complexity" evidence="13">
    <location>
        <begin position="28"/>
        <end position="51"/>
    </location>
</feature>
<dbReference type="GO" id="GO:0005737">
    <property type="term" value="C:cytoplasm"/>
    <property type="evidence" value="ECO:0007669"/>
    <property type="project" value="UniProtKB-SubCell"/>
</dbReference>
<dbReference type="OrthoDB" id="5191115at2"/>
<dbReference type="Proteomes" id="UP000312512">
    <property type="component" value="Unassembled WGS sequence"/>
</dbReference>
<accession>A0A5C4VWE6</accession>
<evidence type="ECO:0000256" key="12">
    <source>
        <dbReference type="RuleBase" id="RU004478"/>
    </source>
</evidence>
<dbReference type="CDD" id="cd00446">
    <property type="entry name" value="GrpE"/>
    <property type="match status" value="1"/>
</dbReference>
<organism evidence="14 15">
    <name type="scientific">Nonomuraea phyllanthi</name>
    <dbReference type="NCBI Taxonomy" id="2219224"/>
    <lineage>
        <taxon>Bacteria</taxon>
        <taxon>Bacillati</taxon>
        <taxon>Actinomycetota</taxon>
        <taxon>Actinomycetes</taxon>
        <taxon>Streptosporangiales</taxon>
        <taxon>Streptosporangiaceae</taxon>
        <taxon>Nonomuraea</taxon>
    </lineage>
</organism>
<dbReference type="GO" id="GO:0042803">
    <property type="term" value="F:protein homodimerization activity"/>
    <property type="evidence" value="ECO:0007669"/>
    <property type="project" value="InterPro"/>
</dbReference>
<evidence type="ECO:0000256" key="9">
    <source>
        <dbReference type="ARBA" id="ARBA00076414"/>
    </source>
</evidence>
<keyword evidence="4 10" id="KW-0963">Cytoplasm</keyword>
<evidence type="ECO:0000256" key="5">
    <source>
        <dbReference type="ARBA" id="ARBA00023016"/>
    </source>
</evidence>
<keyword evidence="5 10" id="KW-0346">Stress response</keyword>
<dbReference type="SUPFAM" id="SSF58014">
    <property type="entry name" value="Coiled-coil domain of nucleotide exchange factor GrpE"/>
    <property type="match status" value="1"/>
</dbReference>
<dbReference type="Gene3D" id="2.30.22.10">
    <property type="entry name" value="Head domain of nucleotide exchange factor GrpE"/>
    <property type="match status" value="1"/>
</dbReference>
<evidence type="ECO:0000256" key="7">
    <source>
        <dbReference type="ARBA" id="ARBA00053401"/>
    </source>
</evidence>
<evidence type="ECO:0000256" key="4">
    <source>
        <dbReference type="ARBA" id="ARBA00022490"/>
    </source>
</evidence>
<dbReference type="InterPro" id="IPR000740">
    <property type="entry name" value="GrpE"/>
</dbReference>
<dbReference type="PROSITE" id="PS01071">
    <property type="entry name" value="GRPE"/>
    <property type="match status" value="1"/>
</dbReference>
<keyword evidence="15" id="KW-1185">Reference proteome</keyword>
<sequence>MPPRENGQDQPVIRDNRKIDPETGQVREATAAEQEAEQAPAAAEAPGAHGELAAQLAERTADLQRLQAEYVNYRKRVERDRAVVREQAVAGALTELLPVLDDIGRARDHGELTGGFAKVAESLESVLTKLGLSAFGQKGDPFDPTVHEALMHSYSEDVTEPTAIEVLQPGYRLGDRVLRPARVAVAEPGDATPASNDDEN</sequence>
<accession>A0A5P9YIQ6</accession>
<evidence type="ECO:0000256" key="2">
    <source>
        <dbReference type="ARBA" id="ARBA00009054"/>
    </source>
</evidence>
<dbReference type="HAMAP" id="MF_01151">
    <property type="entry name" value="GrpE"/>
    <property type="match status" value="1"/>
</dbReference>
<reference evidence="14 15" key="1">
    <citation type="submission" date="2019-10" db="EMBL/GenBank/DDBJ databases">
        <title>Nonomuraea sp. nov., isolated from Phyllanthus amarus.</title>
        <authorList>
            <person name="Klykleung N."/>
            <person name="Tanasupawat S."/>
        </authorList>
    </citation>
    <scope>NUCLEOTIDE SEQUENCE [LARGE SCALE GENOMIC DNA]</scope>
    <source>
        <strain evidence="14 15">PA1-10</strain>
    </source>
</reference>
<evidence type="ECO:0000256" key="13">
    <source>
        <dbReference type="SAM" id="MobiDB-lite"/>
    </source>
</evidence>
<evidence type="ECO:0000313" key="15">
    <source>
        <dbReference type="Proteomes" id="UP000312512"/>
    </source>
</evidence>
<evidence type="ECO:0000256" key="11">
    <source>
        <dbReference type="RuleBase" id="RU000639"/>
    </source>
</evidence>
<keyword evidence="6 10" id="KW-0143">Chaperone</keyword>
<comment type="function">
    <text evidence="7 10 11">Participates actively in the response to hyperosmotic and heat shock by preventing the aggregation of stress-denatured proteins, in association with DnaK and GrpE. It is the nucleotide exchange factor for DnaK and may function as a thermosensor. Unfolded proteins bind initially to DnaJ; upon interaction with the DnaJ-bound protein, DnaK hydrolyzes its bound ATP, resulting in the formation of a stable complex. GrpE releases ADP from DnaK; ATP binding to DnaK triggers the release of the substrate protein, thus completing the reaction cycle. Several rounds of ATP-dependent interactions between DnaJ, DnaK and GrpE are required for fully efficient folding.</text>
</comment>
<comment type="similarity">
    <text evidence="2 10 12">Belongs to the GrpE family.</text>
</comment>
<evidence type="ECO:0000256" key="8">
    <source>
        <dbReference type="ARBA" id="ARBA00072274"/>
    </source>
</evidence>
<evidence type="ECO:0000256" key="10">
    <source>
        <dbReference type="HAMAP-Rule" id="MF_01151"/>
    </source>
</evidence>
<gene>
    <name evidence="10 14" type="primary">grpE</name>
    <name evidence="14" type="ORF">FH608_036185</name>
</gene>
<dbReference type="InterPro" id="IPR009012">
    <property type="entry name" value="GrpE_head"/>
</dbReference>
<dbReference type="GO" id="GO:0000774">
    <property type="term" value="F:adenyl-nucleotide exchange factor activity"/>
    <property type="evidence" value="ECO:0007669"/>
    <property type="project" value="InterPro"/>
</dbReference>
<comment type="caution">
    <text evidence="14">The sequence shown here is derived from an EMBL/GenBank/DDBJ whole genome shotgun (WGS) entry which is preliminary data.</text>
</comment>
<dbReference type="AlphaFoldDB" id="A0A5C4VWE6"/>
<comment type="subunit">
    <text evidence="3 10">Homodimer.</text>
</comment>
<feature type="compositionally biased region" description="Basic and acidic residues" evidence="13">
    <location>
        <begin position="12"/>
        <end position="21"/>
    </location>
</feature>
<dbReference type="GO" id="GO:0051082">
    <property type="term" value="F:unfolded protein binding"/>
    <property type="evidence" value="ECO:0007669"/>
    <property type="project" value="TreeGrafter"/>
</dbReference>
<dbReference type="SUPFAM" id="SSF51064">
    <property type="entry name" value="Head domain of nucleotide exchange factor GrpE"/>
    <property type="match status" value="1"/>
</dbReference>